<feature type="domain" description="C2H2-type" evidence="3">
    <location>
        <begin position="434"/>
        <end position="464"/>
    </location>
</feature>
<dbReference type="EMBL" id="JAWQEG010000957">
    <property type="protein sequence ID" value="KAK3883767.1"/>
    <property type="molecule type" value="Genomic_DNA"/>
</dbReference>
<gene>
    <name evidence="4" type="ORF">Pcinc_011941</name>
</gene>
<dbReference type="GO" id="GO:0008270">
    <property type="term" value="F:zinc ion binding"/>
    <property type="evidence" value="ECO:0007669"/>
    <property type="project" value="UniProtKB-KW"/>
</dbReference>
<dbReference type="PROSITE" id="PS50157">
    <property type="entry name" value="ZINC_FINGER_C2H2_2"/>
    <property type="match status" value="1"/>
</dbReference>
<dbReference type="PANTHER" id="PTHR31025:SF25">
    <property type="entry name" value="ZINC FINGER (C2H2)-60"/>
    <property type="match status" value="1"/>
</dbReference>
<dbReference type="AlphaFoldDB" id="A0AAE1FZW4"/>
<evidence type="ECO:0000313" key="5">
    <source>
        <dbReference type="Proteomes" id="UP001286313"/>
    </source>
</evidence>
<protein>
    <recommendedName>
        <fullName evidence="3">C2H2-type domain-containing protein</fullName>
    </recommendedName>
</protein>
<feature type="compositionally biased region" description="Acidic residues" evidence="2">
    <location>
        <begin position="393"/>
        <end position="424"/>
    </location>
</feature>
<evidence type="ECO:0000256" key="2">
    <source>
        <dbReference type="SAM" id="MobiDB-lite"/>
    </source>
</evidence>
<proteinExistence type="predicted"/>
<evidence type="ECO:0000256" key="1">
    <source>
        <dbReference type="PROSITE-ProRule" id="PRU00042"/>
    </source>
</evidence>
<keyword evidence="1" id="KW-0479">Metal-binding</keyword>
<dbReference type="InterPro" id="IPR016024">
    <property type="entry name" value="ARM-type_fold"/>
</dbReference>
<dbReference type="Proteomes" id="UP001286313">
    <property type="component" value="Unassembled WGS sequence"/>
</dbReference>
<comment type="caution">
    <text evidence="4">The sequence shown here is derived from an EMBL/GenBank/DDBJ whole genome shotgun (WGS) entry which is preliminary data.</text>
</comment>
<accession>A0AAE1FZW4</accession>
<keyword evidence="1" id="KW-0863">Zinc-finger</keyword>
<dbReference type="PANTHER" id="PTHR31025">
    <property type="entry name" value="SI:CH211-196P9.1-RELATED"/>
    <property type="match status" value="1"/>
</dbReference>
<reference evidence="4" key="1">
    <citation type="submission" date="2023-10" db="EMBL/GenBank/DDBJ databases">
        <title>Genome assemblies of two species of porcelain crab, Petrolisthes cinctipes and Petrolisthes manimaculis (Anomura: Porcellanidae).</title>
        <authorList>
            <person name="Angst P."/>
        </authorList>
    </citation>
    <scope>NUCLEOTIDE SEQUENCE</scope>
    <source>
        <strain evidence="4">PB745_01</strain>
        <tissue evidence="4">Gill</tissue>
    </source>
</reference>
<feature type="compositionally biased region" description="Polar residues" evidence="2">
    <location>
        <begin position="315"/>
        <end position="325"/>
    </location>
</feature>
<keyword evidence="1" id="KW-0862">Zinc</keyword>
<evidence type="ECO:0000313" key="4">
    <source>
        <dbReference type="EMBL" id="KAK3883767.1"/>
    </source>
</evidence>
<dbReference type="InterPro" id="IPR013087">
    <property type="entry name" value="Znf_C2H2_type"/>
</dbReference>
<evidence type="ECO:0000259" key="3">
    <source>
        <dbReference type="PROSITE" id="PS50157"/>
    </source>
</evidence>
<sequence>MFRKFVWEKLTRKVPLNQVERGYVLDGLYEECVRYSMYLDTHKYNIVLTRLLETFPYLQDGLSSDDALGLWRLRLRNKFKNNRRRRDQAQPEVQAKKSRIALVEARPKTTVLDNIWNIPNYLPPRPPTEDDTSIERYITQLKEQNSKIQLKRDASIVADAMSMTLSDRRSLIVKRNASLKDIKAEYPLLFCENEMIAEFSRLLGYDTQQKFCGGLQKYTPVILRLPPLKEERTCIQEMRIKAVSSTKIESERKYAQQCVALLLLHNNLKEKLVSFIRKEGEACHTEFRGSEGLTAHMRVVHTTVPHTHTDTDTDNISSPPVTSIITPHPTRRPVHYHYSKVLSNVTTTTADNNNDDIINNTTQQNIYVEDDNYSLGEGYEENEVYELYCPTLQDDDEEDDEDDEEDDDDEEEGVVDDDDNDDDKSEGGKVIHVYPCSECHIMFTAPLALRTHTCKPQQHTVKEEPISP</sequence>
<feature type="region of interest" description="Disordered" evidence="2">
    <location>
        <begin position="306"/>
        <end position="330"/>
    </location>
</feature>
<organism evidence="4 5">
    <name type="scientific">Petrolisthes cinctipes</name>
    <name type="common">Flat porcelain crab</name>
    <dbReference type="NCBI Taxonomy" id="88211"/>
    <lineage>
        <taxon>Eukaryota</taxon>
        <taxon>Metazoa</taxon>
        <taxon>Ecdysozoa</taxon>
        <taxon>Arthropoda</taxon>
        <taxon>Crustacea</taxon>
        <taxon>Multicrustacea</taxon>
        <taxon>Malacostraca</taxon>
        <taxon>Eumalacostraca</taxon>
        <taxon>Eucarida</taxon>
        <taxon>Decapoda</taxon>
        <taxon>Pleocyemata</taxon>
        <taxon>Anomura</taxon>
        <taxon>Galatheoidea</taxon>
        <taxon>Porcellanidae</taxon>
        <taxon>Petrolisthes</taxon>
    </lineage>
</organism>
<keyword evidence="5" id="KW-1185">Reference proteome</keyword>
<dbReference type="SUPFAM" id="SSF48371">
    <property type="entry name" value="ARM repeat"/>
    <property type="match status" value="1"/>
</dbReference>
<feature type="region of interest" description="Disordered" evidence="2">
    <location>
        <begin position="393"/>
        <end position="429"/>
    </location>
</feature>
<name>A0AAE1FZW4_PETCI</name>